<evidence type="ECO:0000313" key="1">
    <source>
        <dbReference type="EMBL" id="MEB5477628.1"/>
    </source>
</evidence>
<dbReference type="InterPro" id="IPR047324">
    <property type="entry name" value="LbH_gamma_CA-like"/>
</dbReference>
<dbReference type="InterPro" id="IPR011004">
    <property type="entry name" value="Trimer_LpxA-like_sf"/>
</dbReference>
<gene>
    <name evidence="1" type="ORF">I2F25_11330</name>
</gene>
<keyword evidence="2" id="KW-1185">Reference proteome</keyword>
<dbReference type="Gene3D" id="2.160.10.10">
    <property type="entry name" value="Hexapeptide repeat proteins"/>
    <property type="match status" value="1"/>
</dbReference>
<dbReference type="Proteomes" id="UP001339883">
    <property type="component" value="Unassembled WGS sequence"/>
</dbReference>
<dbReference type="CDD" id="cd04645">
    <property type="entry name" value="LbH_gamma_CA_like"/>
    <property type="match status" value="1"/>
</dbReference>
<evidence type="ECO:0000313" key="2">
    <source>
        <dbReference type="Proteomes" id="UP001339883"/>
    </source>
</evidence>
<comment type="caution">
    <text evidence="1">The sequence shown here is derived from an EMBL/GenBank/DDBJ whole genome shotgun (WGS) entry which is preliminary data.</text>
</comment>
<accession>A0ABU6DUW3</accession>
<dbReference type="PANTHER" id="PTHR13061:SF29">
    <property type="entry name" value="GAMMA CARBONIC ANHYDRASE-LIKE 1, MITOCHONDRIAL-RELATED"/>
    <property type="match status" value="1"/>
</dbReference>
<dbReference type="SUPFAM" id="SSF51161">
    <property type="entry name" value="Trimeric LpxA-like enzymes"/>
    <property type="match status" value="1"/>
</dbReference>
<reference evidence="1 2" key="1">
    <citation type="submission" date="2019-08" db="EMBL/GenBank/DDBJ databases">
        <title>Five species of Acinetobacter isolated from floral nectar and animal pollinators.</title>
        <authorList>
            <person name="Hendry T.A."/>
        </authorList>
    </citation>
    <scope>NUCLEOTIDE SEQUENCE [LARGE SCALE GENOMIC DNA]</scope>
    <source>
        <strain evidence="1 2">MD18.27</strain>
    </source>
</reference>
<dbReference type="RefSeq" id="WP_325776024.1">
    <property type="nucleotide sequence ID" value="NZ_VTDN01000011.1"/>
</dbReference>
<organism evidence="1 2">
    <name type="scientific">Acinetobacter pollinis</name>
    <dbReference type="NCBI Taxonomy" id="2605270"/>
    <lineage>
        <taxon>Bacteria</taxon>
        <taxon>Pseudomonadati</taxon>
        <taxon>Pseudomonadota</taxon>
        <taxon>Gammaproteobacteria</taxon>
        <taxon>Moraxellales</taxon>
        <taxon>Moraxellaceae</taxon>
        <taxon>Acinetobacter</taxon>
    </lineage>
</organism>
<proteinExistence type="predicted"/>
<dbReference type="PANTHER" id="PTHR13061">
    <property type="entry name" value="DYNACTIN SUBUNIT P25"/>
    <property type="match status" value="1"/>
</dbReference>
<name>A0ABU6DUW3_9GAMM</name>
<protein>
    <submittedName>
        <fullName evidence="1">Gamma carbonic anhydrase family protein</fullName>
    </submittedName>
</protein>
<dbReference type="InterPro" id="IPR050484">
    <property type="entry name" value="Transf_Hexapept/Carb_Anhydrase"/>
</dbReference>
<sequence length="180" mass="19911">MMYKYKGYAPLTTCLPWNGWIEETANVIGQVTLGSNVSIWFGAIVRGDTGSIRIGDYTNVQAYSILEAGDAKHLEIGEYVTVEHHATLRGCAIGHHTLIGMHSIVSDYAVVGNYCLIEANTVIEPHQIIPDYSVVAGTPAKVIANVTEQHVEQIQHKAEMAYGLIENYRALEPYWFGDNE</sequence>
<dbReference type="EMBL" id="VTDN01000011">
    <property type="protein sequence ID" value="MEB5477628.1"/>
    <property type="molecule type" value="Genomic_DNA"/>
</dbReference>